<dbReference type="InterPro" id="IPR011006">
    <property type="entry name" value="CheY-like_superfamily"/>
</dbReference>
<evidence type="ECO:0000259" key="5">
    <source>
        <dbReference type="PROSITE" id="PS51755"/>
    </source>
</evidence>
<dbReference type="CDD" id="cd00383">
    <property type="entry name" value="trans_reg_C"/>
    <property type="match status" value="1"/>
</dbReference>
<dbReference type="Pfam" id="PF00486">
    <property type="entry name" value="Trans_reg_C"/>
    <property type="match status" value="1"/>
</dbReference>
<evidence type="ECO:0000256" key="3">
    <source>
        <dbReference type="ARBA" id="ARBA00023125"/>
    </source>
</evidence>
<dbReference type="InterPro" id="IPR001867">
    <property type="entry name" value="OmpR/PhoB-type_DNA-bd"/>
</dbReference>
<dbReference type="EMBL" id="UOFY01000039">
    <property type="protein sequence ID" value="VAX09585.1"/>
    <property type="molecule type" value="Genomic_DNA"/>
</dbReference>
<dbReference type="SMART" id="SM00448">
    <property type="entry name" value="REC"/>
    <property type="match status" value="1"/>
</dbReference>
<dbReference type="Gene3D" id="1.10.10.10">
    <property type="entry name" value="Winged helix-like DNA-binding domain superfamily/Winged helix DNA-binding domain"/>
    <property type="match status" value="1"/>
</dbReference>
<organism evidence="6">
    <name type="scientific">hydrothermal vent metagenome</name>
    <dbReference type="NCBI Taxonomy" id="652676"/>
    <lineage>
        <taxon>unclassified sequences</taxon>
        <taxon>metagenomes</taxon>
        <taxon>ecological metagenomes</taxon>
    </lineage>
</organism>
<evidence type="ECO:0000256" key="2">
    <source>
        <dbReference type="ARBA" id="ARBA00023012"/>
    </source>
</evidence>
<dbReference type="InterPro" id="IPR036388">
    <property type="entry name" value="WH-like_DNA-bd_sf"/>
</dbReference>
<dbReference type="GO" id="GO:0000976">
    <property type="term" value="F:transcription cis-regulatory region binding"/>
    <property type="evidence" value="ECO:0007669"/>
    <property type="project" value="TreeGrafter"/>
</dbReference>
<feature type="domain" description="OmpR/PhoB-type" evidence="5">
    <location>
        <begin position="126"/>
        <end position="225"/>
    </location>
</feature>
<keyword evidence="3 6" id="KW-0238">DNA-binding</keyword>
<dbReference type="Pfam" id="PF00072">
    <property type="entry name" value="Response_reg"/>
    <property type="match status" value="1"/>
</dbReference>
<dbReference type="SUPFAM" id="SSF52172">
    <property type="entry name" value="CheY-like"/>
    <property type="match status" value="1"/>
</dbReference>
<dbReference type="PROSITE" id="PS50110">
    <property type="entry name" value="RESPONSE_REGULATORY"/>
    <property type="match status" value="1"/>
</dbReference>
<dbReference type="GO" id="GO:0000156">
    <property type="term" value="F:phosphorelay response regulator activity"/>
    <property type="evidence" value="ECO:0007669"/>
    <property type="project" value="TreeGrafter"/>
</dbReference>
<dbReference type="AlphaFoldDB" id="A0A3B1BTB5"/>
<dbReference type="GO" id="GO:0005829">
    <property type="term" value="C:cytosol"/>
    <property type="evidence" value="ECO:0007669"/>
    <property type="project" value="TreeGrafter"/>
</dbReference>
<sequence length="236" mass="27482">MHVAIVDDNKEITALVKLWLEQAGHTASAYELGEAFISSCLEHRFDVVLMDWVLPDINGDSILLQLQQQPDWNTPIIFVTARSREEDVARILELGADDYMIKPLHQKELLARIGAVTRRMHKSTQREVLDYGIYQIDMRSRTVFCEKVAVKLTEMEFNLICFIFSNIGQLLSRDHILSSVWRYDANVNTRTVDTHMSRIRKKLKITEEKGWRLSSIYQRGYRLEQFNPDKLIQAGR</sequence>
<gene>
    <name evidence="6" type="ORF">MNBD_GAMMA25-2212</name>
</gene>
<dbReference type="PANTHER" id="PTHR48111">
    <property type="entry name" value="REGULATOR OF RPOS"/>
    <property type="match status" value="1"/>
</dbReference>
<accession>A0A3B1BTB5</accession>
<name>A0A3B1BTB5_9ZZZZ</name>
<keyword evidence="1" id="KW-0597">Phosphoprotein</keyword>
<dbReference type="Gene3D" id="3.40.50.2300">
    <property type="match status" value="1"/>
</dbReference>
<feature type="domain" description="Response regulatory" evidence="4">
    <location>
        <begin position="2"/>
        <end position="117"/>
    </location>
</feature>
<protein>
    <submittedName>
        <fullName evidence="6">DNA-binding response regulator</fullName>
    </submittedName>
</protein>
<dbReference type="InterPro" id="IPR001789">
    <property type="entry name" value="Sig_transdc_resp-reg_receiver"/>
</dbReference>
<keyword evidence="2" id="KW-0902">Two-component regulatory system</keyword>
<dbReference type="PANTHER" id="PTHR48111:SF40">
    <property type="entry name" value="PHOSPHATE REGULON TRANSCRIPTIONAL REGULATORY PROTEIN PHOB"/>
    <property type="match status" value="1"/>
</dbReference>
<evidence type="ECO:0000256" key="1">
    <source>
        <dbReference type="ARBA" id="ARBA00022553"/>
    </source>
</evidence>
<reference evidence="6" key="1">
    <citation type="submission" date="2018-06" db="EMBL/GenBank/DDBJ databases">
        <authorList>
            <person name="Zhirakovskaya E."/>
        </authorList>
    </citation>
    <scope>NUCLEOTIDE SEQUENCE</scope>
</reference>
<dbReference type="SUPFAM" id="SSF46894">
    <property type="entry name" value="C-terminal effector domain of the bipartite response regulators"/>
    <property type="match status" value="1"/>
</dbReference>
<dbReference type="InterPro" id="IPR016032">
    <property type="entry name" value="Sig_transdc_resp-reg_C-effctor"/>
</dbReference>
<proteinExistence type="predicted"/>
<dbReference type="InterPro" id="IPR039420">
    <property type="entry name" value="WalR-like"/>
</dbReference>
<dbReference type="SMART" id="SM00862">
    <property type="entry name" value="Trans_reg_C"/>
    <property type="match status" value="1"/>
</dbReference>
<dbReference type="PROSITE" id="PS51755">
    <property type="entry name" value="OMPR_PHOB"/>
    <property type="match status" value="1"/>
</dbReference>
<dbReference type="CDD" id="cd17574">
    <property type="entry name" value="REC_OmpR"/>
    <property type="match status" value="1"/>
</dbReference>
<dbReference type="GO" id="GO:0032993">
    <property type="term" value="C:protein-DNA complex"/>
    <property type="evidence" value="ECO:0007669"/>
    <property type="project" value="TreeGrafter"/>
</dbReference>
<evidence type="ECO:0000259" key="4">
    <source>
        <dbReference type="PROSITE" id="PS50110"/>
    </source>
</evidence>
<evidence type="ECO:0000313" key="6">
    <source>
        <dbReference type="EMBL" id="VAX09585.1"/>
    </source>
</evidence>
<dbReference type="GO" id="GO:0006355">
    <property type="term" value="P:regulation of DNA-templated transcription"/>
    <property type="evidence" value="ECO:0007669"/>
    <property type="project" value="InterPro"/>
</dbReference>